<comment type="caution">
    <text evidence="1">The sequence shown here is derived from an EMBL/GenBank/DDBJ whole genome shotgun (WGS) entry which is preliminary data.</text>
</comment>
<protein>
    <submittedName>
        <fullName evidence="1">Uncharacterized protein</fullName>
    </submittedName>
</protein>
<dbReference type="AlphaFoldDB" id="A0AA40JIZ5"/>
<organism evidence="1 2">
    <name type="scientific">Burkholderia pseudomallei</name>
    <name type="common">Pseudomonas pseudomallei</name>
    <dbReference type="NCBI Taxonomy" id="28450"/>
    <lineage>
        <taxon>Bacteria</taxon>
        <taxon>Pseudomonadati</taxon>
        <taxon>Pseudomonadota</taxon>
        <taxon>Betaproteobacteria</taxon>
        <taxon>Burkholderiales</taxon>
        <taxon>Burkholderiaceae</taxon>
        <taxon>Burkholderia</taxon>
        <taxon>pseudomallei group</taxon>
    </lineage>
</organism>
<evidence type="ECO:0000313" key="2">
    <source>
        <dbReference type="Proteomes" id="UP000030475"/>
    </source>
</evidence>
<dbReference type="Proteomes" id="UP000030475">
    <property type="component" value="Unassembled WGS sequence"/>
</dbReference>
<name>A0AA40JIZ5_BURPE</name>
<gene>
    <name evidence="1" type="ORF">Y036_6175</name>
</gene>
<proteinExistence type="predicted"/>
<accession>A0AA40JIZ5</accession>
<sequence>MVDPRIITSPMRALGGQERQDLLTLHEACRAAKKTDGPINLIG</sequence>
<evidence type="ECO:0000313" key="1">
    <source>
        <dbReference type="EMBL" id="KGX17148.1"/>
    </source>
</evidence>
<reference evidence="1 2" key="1">
    <citation type="submission" date="2014-08" db="EMBL/GenBank/DDBJ databases">
        <authorList>
            <person name="Bunnell A."/>
            <person name="Chain P.S."/>
            <person name="Chertkov O."/>
            <person name="Currie B.J."/>
            <person name="Daligault H.E."/>
            <person name="Davenport K.W."/>
            <person name="Davis C."/>
            <person name="Gleasner C.D."/>
            <person name="Johnson S.L."/>
            <person name="Kaestli M."/>
            <person name="Koren S."/>
            <person name="Kunde Y.A."/>
            <person name="Mayo M."/>
            <person name="McMurry K.K."/>
            <person name="Price E.P."/>
            <person name="Reitenga K.G."/>
            <person name="Robison R."/>
            <person name="Rosovitz M.J."/>
            <person name="Sarovich D.S."/>
            <person name="Teshima H."/>
        </authorList>
    </citation>
    <scope>NUCLEOTIDE SEQUENCE [LARGE SCALE GENOMIC DNA]</scope>
    <source>
        <strain evidence="1 2">MSHR44</strain>
    </source>
</reference>
<dbReference type="EMBL" id="JQIM01000007">
    <property type="protein sequence ID" value="KGX17148.1"/>
    <property type="molecule type" value="Genomic_DNA"/>
</dbReference>